<dbReference type="PANTHER" id="PTHR42749">
    <property type="entry name" value="CELL SHAPE-DETERMINING PROTEIN MREB"/>
    <property type="match status" value="1"/>
</dbReference>
<evidence type="ECO:0000313" key="2">
    <source>
        <dbReference type="Proteomes" id="UP001179540"/>
    </source>
</evidence>
<reference evidence="1" key="1">
    <citation type="submission" date="2023-01" db="EMBL/GenBank/DDBJ databases">
        <title>Phages are important unrecognized players in the ecology of the oral pathogen Porphyromonas gingivalis.</title>
        <authorList>
            <person name="Matrishin C.B."/>
            <person name="Kauffman K.M."/>
        </authorList>
    </citation>
    <scope>NUCLEOTIDE SEQUENCE</scope>
    <source>
        <strain evidence="1">HG1691old</strain>
    </source>
</reference>
<gene>
    <name evidence="1" type="ORF">NY149_05970</name>
</gene>
<evidence type="ECO:0008006" key="3">
    <source>
        <dbReference type="Google" id="ProtNLM"/>
    </source>
</evidence>
<name>A0AAE9XDG6_PORGN</name>
<proteinExistence type="predicted"/>
<evidence type="ECO:0000313" key="1">
    <source>
        <dbReference type="EMBL" id="WCF98075.1"/>
    </source>
</evidence>
<dbReference type="Proteomes" id="UP001179540">
    <property type="component" value="Chromosome"/>
</dbReference>
<dbReference type="Gene3D" id="3.30.420.40">
    <property type="match status" value="2"/>
</dbReference>
<dbReference type="InterPro" id="IPR043129">
    <property type="entry name" value="ATPase_NBD"/>
</dbReference>
<dbReference type="PANTHER" id="PTHR42749:SF1">
    <property type="entry name" value="CELL SHAPE-DETERMINING PROTEIN MREB"/>
    <property type="match status" value="1"/>
</dbReference>
<dbReference type="Gene3D" id="3.90.640.10">
    <property type="entry name" value="Actin, Chain A, domain 4"/>
    <property type="match status" value="1"/>
</dbReference>
<organism evidence="1 2">
    <name type="scientific">Porphyromonas gingivalis</name>
    <name type="common">Bacteroides gingivalis</name>
    <dbReference type="NCBI Taxonomy" id="837"/>
    <lineage>
        <taxon>Bacteria</taxon>
        <taxon>Pseudomonadati</taxon>
        <taxon>Bacteroidota</taxon>
        <taxon>Bacteroidia</taxon>
        <taxon>Bacteroidales</taxon>
        <taxon>Porphyromonadaceae</taxon>
        <taxon>Porphyromonas</taxon>
    </lineage>
</organism>
<dbReference type="SUPFAM" id="SSF53067">
    <property type="entry name" value="Actin-like ATPase domain"/>
    <property type="match status" value="1"/>
</dbReference>
<accession>A0AAE9XDG6</accession>
<dbReference type="RefSeq" id="WP_271911752.1">
    <property type="nucleotide sequence ID" value="NZ_CP116613.1"/>
</dbReference>
<sequence length="1113" mass="127375">MKSFIVDFNQRERGSIAENIDNLTLHIPDQTILFGLIKKEIAVCYYSIRIDNIIIDDAIEVSDMAALITLSTHTSQRKMHSNHLSDIEINTKDFQIEILLDKSVISDFRPSDDEYRKVISFDVVAQPNKNATELRKTYQFELVFIRSESEFLLNYEQESVYDYGLEYRKANKVLLGNLQLECTSDYHFSHPVNKCILSSISEVSHISGFVFLGSPDEIVCFDYVYGDEKKLKLASNDTHLEIYHIEPRTKIIVPVYIDLTQIANPIERTNYKATISIVYHKDGNEAIKSIKTDFGILPYSRETSLMRMIDDGGGYQQLSDSAVYLQNRLQWLGKSSKGKSVCCTIKLGNFAENGEGLVKIRNLSFSLNHTKDSLSPILNEEIDKSDSKEVSTYDKCLEEIFFINDERVGAVKTDYDFYNEEHSYKEFSLAFRFDSIAEIPNDIATIAFKISFEYELLAQDKQEGTRHFETTVFFKVEKNLGDDWLAIDFGTSAIVAAFANGDMLIRNRLNDLILDMQKILSQYVSKDEAGTTNEWGTRFLSSEMILRSANRESPVYLESTNYHNDIVHLSPSSDVMAQYSGRAIPYLKSLIGTDTIPDFSGELSKIKYALNPQNKDEISFAKRPIKVDEIISNVYNIIIRDFVSKGIAEKDKLNKVILTIPNTFTPYHTGIVKKLFISEFNNFKSDYIDFISESDAVACYYVANWEMMNRNRENYKEDLDKEEFVLVYDIGAGTTDITYLKISRSKEGYKELTVIGKFGKTTAGNYLDYTIANIIEVLANFNYTAVKASEIHTLREAKRIIKDEIKPLLDEEVTFTVTHNGEIVNSESNSDGFLFSTNDINNHDLMERYVYENSTDLFNKFFSLFNKLEVGTYETLEKGEIPLDTVIFTGRTAQYSKLRKAVEVELESWAKSPENIHYINQLDADELKTTVAMGALQYAMVYRNQLNSSVKITNRNIYARYGFLYKDFETGRWLFKEMLNPATRPIKSIPHKLDGITIYEYDTNVYNALPANEMPNIDLRNSPVGYFVQSFSPNTAQDINEHNWQYVSVMFTFSRDSVAGGSSGAHVPVRVVVSPQNEMIVRVGTFENDAQAPLKIDLKENETFKKSMWPFVM</sequence>
<dbReference type="AlphaFoldDB" id="A0AAE9XDG6"/>
<protein>
    <recommendedName>
        <fullName evidence="3">Molecular chaperone DnaK</fullName>
    </recommendedName>
</protein>
<dbReference type="EMBL" id="CP116613">
    <property type="protein sequence ID" value="WCF98075.1"/>
    <property type="molecule type" value="Genomic_DNA"/>
</dbReference>